<reference evidence="2" key="1">
    <citation type="submission" date="2020-07" db="EMBL/GenBank/DDBJ databases">
        <title>Draft Genome Sequence of a Deep-Sea Yeast, Naganishia (Cryptococcus) liquefaciens strain N6.</title>
        <authorList>
            <person name="Han Y.W."/>
            <person name="Kajitani R."/>
            <person name="Morimoto H."/>
            <person name="Parhat M."/>
            <person name="Tsubouchi H."/>
            <person name="Bakenova O."/>
            <person name="Ogata M."/>
            <person name="Argunhan B."/>
            <person name="Aoki R."/>
            <person name="Kajiwara S."/>
            <person name="Itoh T."/>
            <person name="Iwasaki H."/>
        </authorList>
    </citation>
    <scope>NUCLEOTIDE SEQUENCE</scope>
    <source>
        <strain evidence="2">N6</strain>
    </source>
</reference>
<dbReference type="Gene3D" id="2.40.70.10">
    <property type="entry name" value="Acid Proteases"/>
    <property type="match status" value="1"/>
</dbReference>
<evidence type="ECO:0000313" key="2">
    <source>
        <dbReference type="EMBL" id="GHJ88974.1"/>
    </source>
</evidence>
<dbReference type="InterPro" id="IPR021109">
    <property type="entry name" value="Peptidase_aspartic_dom_sf"/>
</dbReference>
<evidence type="ECO:0000313" key="3">
    <source>
        <dbReference type="Proteomes" id="UP000620104"/>
    </source>
</evidence>
<dbReference type="AlphaFoldDB" id="A0A8H3YGP1"/>
<accession>A0A8H3YGP1</accession>
<protein>
    <submittedName>
        <fullName evidence="2">Uncharacterized protein</fullName>
    </submittedName>
</protein>
<sequence length="340" mass="36735">MPMLLNIHTPTHSFALPFRQGESTAALLERIARKAGVPKGDAVEAIKEGRDGAGLRYEFDGGRWTLADDDDLEILLQRFNPSTTSHITLHLASPYLSTQTSAPSNGLYKALAPSPQPANGSTPSLYVPAAPTTAASQHQAHASHHHLNPRDFVARSARSIKSTISRRSVSKQSVHPGTGAIVDVPQSMEGQESAGDKHKRLWKEFHAGNGVRTVVGKVGNVDNVRMLLKQGYRHVYVSRPFALKHGLIPKTSGMGTYGYAGLVNLGSIPITVGSKTASHPVMLSEETNFDCVLGRSWMEKMGIKTDPLDQTSVVYMDTGERIPCDVVVLKDAKGEVITVT</sequence>
<proteinExistence type="predicted"/>
<dbReference type="OrthoDB" id="6600758at2759"/>
<feature type="region of interest" description="Disordered" evidence="1">
    <location>
        <begin position="107"/>
        <end position="151"/>
    </location>
</feature>
<keyword evidence="3" id="KW-1185">Reference proteome</keyword>
<feature type="compositionally biased region" description="Low complexity" evidence="1">
    <location>
        <begin position="128"/>
        <end position="140"/>
    </location>
</feature>
<feature type="compositionally biased region" description="Polar residues" evidence="1">
    <location>
        <begin position="163"/>
        <end position="175"/>
    </location>
</feature>
<dbReference type="Proteomes" id="UP000620104">
    <property type="component" value="Unassembled WGS sequence"/>
</dbReference>
<comment type="caution">
    <text evidence="2">The sequence shown here is derived from an EMBL/GenBank/DDBJ whole genome shotgun (WGS) entry which is preliminary data.</text>
</comment>
<evidence type="ECO:0000256" key="1">
    <source>
        <dbReference type="SAM" id="MobiDB-lite"/>
    </source>
</evidence>
<feature type="region of interest" description="Disordered" evidence="1">
    <location>
        <begin position="163"/>
        <end position="182"/>
    </location>
</feature>
<dbReference type="EMBL" id="BLZA01000032">
    <property type="protein sequence ID" value="GHJ88974.1"/>
    <property type="molecule type" value="Genomic_DNA"/>
</dbReference>
<gene>
    <name evidence="2" type="ORF">NliqN6_5376</name>
</gene>
<name>A0A8H3YGP1_9TREE</name>
<organism evidence="2 3">
    <name type="scientific">Naganishia liquefaciens</name>
    <dbReference type="NCBI Taxonomy" id="104408"/>
    <lineage>
        <taxon>Eukaryota</taxon>
        <taxon>Fungi</taxon>
        <taxon>Dikarya</taxon>
        <taxon>Basidiomycota</taxon>
        <taxon>Agaricomycotina</taxon>
        <taxon>Tremellomycetes</taxon>
        <taxon>Filobasidiales</taxon>
        <taxon>Filobasidiaceae</taxon>
        <taxon>Naganishia</taxon>
    </lineage>
</organism>